<dbReference type="GeneID" id="33320179"/>
<keyword evidence="2" id="KW-1185">Reference proteome</keyword>
<gene>
    <name evidence="1" type="ORF">A3L09_07155</name>
</gene>
<name>A0A2Z2MC40_THEPR</name>
<dbReference type="PANTHER" id="PTHR38075">
    <property type="entry name" value="DUF4139 DOMAIN-CONTAINING PROTEIN"/>
    <property type="match status" value="1"/>
</dbReference>
<keyword evidence="1" id="KW-0436">Ligase</keyword>
<dbReference type="PANTHER" id="PTHR38075:SF1">
    <property type="entry name" value="DUF4139 DOMAIN-CONTAINING PROTEIN"/>
    <property type="match status" value="1"/>
</dbReference>
<dbReference type="EMBL" id="CP014862">
    <property type="protein sequence ID" value="ASJ03049.1"/>
    <property type="molecule type" value="Genomic_DNA"/>
</dbReference>
<accession>A0A2Z2MC40</accession>
<evidence type="ECO:0000313" key="2">
    <source>
        <dbReference type="Proteomes" id="UP000250179"/>
    </source>
</evidence>
<dbReference type="KEGG" id="tprf:A3L09_07155"/>
<reference evidence="1 2" key="1">
    <citation type="submission" date="2016-03" db="EMBL/GenBank/DDBJ databases">
        <title>Complete genome sequence of Thermococcus profundus strain DT5432.</title>
        <authorList>
            <person name="Oger P.M."/>
        </authorList>
    </citation>
    <scope>NUCLEOTIDE SEQUENCE [LARGE SCALE GENOMIC DNA]</scope>
    <source>
        <strain evidence="1 2">DT 5432</strain>
    </source>
</reference>
<dbReference type="AlphaFoldDB" id="A0A2Z2MC40"/>
<sequence length="439" mass="49003">MRRLWKLAAGAVVIIILMVALSGTERTRAAKADTTVALYDSANLGVVSRVLNLSLEKGMNKIPLEELAGLNVEEITVRPLNSSVQFLGLYSAESSENIYDSNVGSDVEVKTSNGDVISGKFLGLKDGKLIIQGTDGLYAVNPGELVYFKASRIEKKGGVYASFLAEKEGKYPVEITYRVSGMSWGTRYKLYLGDNTAKLVGYIVMKNPTSREYENAKVVLVSGDVHFYRDVSPRYVYEVAAKESAGEANIQEPVKLEPFYTYPLGAVDIKPASTMMIPYISTELSVKREYLYESWNYNREGDVYESISFKTDKVLPAGVVEIYRESGEGTVLIGESHIEHTPKGDTVRIGIGKEYDLKGTTKVLNYEHSDRWAKYKIQITVENFGDEDKTVIVRHYKYRGKVLSSTIKPSDDTSQYVEFVLNVPAGESRSVTFEYEVNW</sequence>
<organism evidence="1 2">
    <name type="scientific">Thermococcus profundus</name>
    <dbReference type="NCBI Taxonomy" id="49899"/>
    <lineage>
        <taxon>Archaea</taxon>
        <taxon>Methanobacteriati</taxon>
        <taxon>Methanobacteriota</taxon>
        <taxon>Thermococci</taxon>
        <taxon>Thermococcales</taxon>
        <taxon>Thermococcaceae</taxon>
        <taxon>Thermococcus</taxon>
    </lineage>
</organism>
<dbReference type="GO" id="GO:0016874">
    <property type="term" value="F:ligase activity"/>
    <property type="evidence" value="ECO:0007669"/>
    <property type="project" value="UniProtKB-KW"/>
</dbReference>
<proteinExistence type="predicted"/>
<dbReference type="RefSeq" id="WP_088858304.1">
    <property type="nucleotide sequence ID" value="NZ_CP014862.1"/>
</dbReference>
<dbReference type="OrthoDB" id="121492at2157"/>
<dbReference type="Proteomes" id="UP000250179">
    <property type="component" value="Chromosome"/>
</dbReference>
<protein>
    <submittedName>
        <fullName evidence="1">Biotin--protein ligase</fullName>
    </submittedName>
</protein>
<evidence type="ECO:0000313" key="1">
    <source>
        <dbReference type="EMBL" id="ASJ03049.1"/>
    </source>
</evidence>